<dbReference type="SMART" id="SM00740">
    <property type="entry name" value="PASTA"/>
    <property type="match status" value="5"/>
</dbReference>
<dbReference type="Proteomes" id="UP001164965">
    <property type="component" value="Chromosome"/>
</dbReference>
<keyword evidence="3" id="KW-0808">Transferase</keyword>
<keyword evidence="10" id="KW-0472">Membrane</keyword>
<evidence type="ECO:0000256" key="1">
    <source>
        <dbReference type="ARBA" id="ARBA00012513"/>
    </source>
</evidence>
<feature type="region of interest" description="Disordered" evidence="9">
    <location>
        <begin position="260"/>
        <end position="282"/>
    </location>
</feature>
<dbReference type="InterPro" id="IPR008271">
    <property type="entry name" value="Ser/Thr_kinase_AS"/>
</dbReference>
<keyword evidence="4" id="KW-0547">Nucleotide-binding</keyword>
<dbReference type="PROSITE" id="PS50011">
    <property type="entry name" value="PROTEIN_KINASE_DOM"/>
    <property type="match status" value="1"/>
</dbReference>
<evidence type="ECO:0000256" key="7">
    <source>
        <dbReference type="ARBA" id="ARBA00047899"/>
    </source>
</evidence>
<protein>
    <recommendedName>
        <fullName evidence="1">non-specific serine/threonine protein kinase</fullName>
        <ecNumber evidence="1">2.7.11.1</ecNumber>
    </recommendedName>
</protein>
<keyword evidence="5 13" id="KW-0418">Kinase</keyword>
<evidence type="ECO:0000256" key="10">
    <source>
        <dbReference type="SAM" id="Phobius"/>
    </source>
</evidence>
<dbReference type="PROSITE" id="PS51178">
    <property type="entry name" value="PASTA"/>
    <property type="match status" value="5"/>
</dbReference>
<dbReference type="InterPro" id="IPR000719">
    <property type="entry name" value="Prot_kinase_dom"/>
</dbReference>
<comment type="catalytic activity">
    <reaction evidence="7">
        <text>L-threonyl-[protein] + ATP = O-phospho-L-threonyl-[protein] + ADP + H(+)</text>
        <dbReference type="Rhea" id="RHEA:46608"/>
        <dbReference type="Rhea" id="RHEA-COMP:11060"/>
        <dbReference type="Rhea" id="RHEA-COMP:11605"/>
        <dbReference type="ChEBI" id="CHEBI:15378"/>
        <dbReference type="ChEBI" id="CHEBI:30013"/>
        <dbReference type="ChEBI" id="CHEBI:30616"/>
        <dbReference type="ChEBI" id="CHEBI:61977"/>
        <dbReference type="ChEBI" id="CHEBI:456216"/>
        <dbReference type="EC" id="2.7.11.1"/>
    </reaction>
</comment>
<evidence type="ECO:0000259" key="11">
    <source>
        <dbReference type="PROSITE" id="PS50011"/>
    </source>
</evidence>
<accession>A0ABY6P4M3</accession>
<dbReference type="Pfam" id="PF00069">
    <property type="entry name" value="Pkinase"/>
    <property type="match status" value="1"/>
</dbReference>
<dbReference type="Gene3D" id="3.30.10.20">
    <property type="match status" value="5"/>
</dbReference>
<evidence type="ECO:0000256" key="3">
    <source>
        <dbReference type="ARBA" id="ARBA00022679"/>
    </source>
</evidence>
<dbReference type="PANTHER" id="PTHR43289">
    <property type="entry name" value="MITOGEN-ACTIVATED PROTEIN KINASE KINASE KINASE 20-RELATED"/>
    <property type="match status" value="1"/>
</dbReference>
<name>A0ABY6P4M3_9NOCA</name>
<feature type="domain" description="PASTA" evidence="12">
    <location>
        <begin position="551"/>
        <end position="616"/>
    </location>
</feature>
<proteinExistence type="predicted"/>
<dbReference type="Gene3D" id="3.30.200.20">
    <property type="entry name" value="Phosphorylase Kinase, domain 1"/>
    <property type="match status" value="1"/>
</dbReference>
<evidence type="ECO:0000256" key="8">
    <source>
        <dbReference type="ARBA" id="ARBA00048679"/>
    </source>
</evidence>
<feature type="domain" description="PASTA" evidence="12">
    <location>
        <begin position="416"/>
        <end position="482"/>
    </location>
</feature>
<keyword evidence="10" id="KW-0812">Transmembrane</keyword>
<evidence type="ECO:0000256" key="9">
    <source>
        <dbReference type="SAM" id="MobiDB-lite"/>
    </source>
</evidence>
<evidence type="ECO:0000259" key="12">
    <source>
        <dbReference type="PROSITE" id="PS51178"/>
    </source>
</evidence>
<dbReference type="InterPro" id="IPR005543">
    <property type="entry name" value="PASTA_dom"/>
</dbReference>
<dbReference type="Gene3D" id="1.10.510.10">
    <property type="entry name" value="Transferase(Phosphotransferase) domain 1"/>
    <property type="match status" value="1"/>
</dbReference>
<dbReference type="CDD" id="cd14014">
    <property type="entry name" value="STKc_PknB_like"/>
    <property type="match status" value="1"/>
</dbReference>
<keyword evidence="10" id="KW-1133">Transmembrane helix</keyword>
<dbReference type="PROSITE" id="PS00108">
    <property type="entry name" value="PROTEIN_KINASE_ST"/>
    <property type="match status" value="1"/>
</dbReference>
<dbReference type="PANTHER" id="PTHR43289:SF34">
    <property type="entry name" value="SERINE_THREONINE-PROTEIN KINASE YBDM-RELATED"/>
    <property type="match status" value="1"/>
</dbReference>
<evidence type="ECO:0000256" key="2">
    <source>
        <dbReference type="ARBA" id="ARBA00022527"/>
    </source>
</evidence>
<reference evidence="13" key="1">
    <citation type="submission" date="2022-10" db="EMBL/GenBank/DDBJ databases">
        <title>Rhodococcus sp.75.</title>
        <authorList>
            <person name="Sun M."/>
        </authorList>
    </citation>
    <scope>NUCLEOTIDE SEQUENCE</scope>
    <source>
        <strain evidence="13">75</strain>
    </source>
</reference>
<gene>
    <name evidence="13" type="primary">pknB</name>
    <name evidence="13" type="ORF">RHODO2019_09980</name>
</gene>
<organism evidence="13 14">
    <name type="scientific">Rhodococcus antarcticus</name>
    <dbReference type="NCBI Taxonomy" id="2987751"/>
    <lineage>
        <taxon>Bacteria</taxon>
        <taxon>Bacillati</taxon>
        <taxon>Actinomycetota</taxon>
        <taxon>Actinomycetes</taxon>
        <taxon>Mycobacteriales</taxon>
        <taxon>Nocardiaceae</taxon>
        <taxon>Rhodococcus</taxon>
    </lineage>
</organism>
<keyword evidence="14" id="KW-1185">Reference proteome</keyword>
<keyword evidence="2" id="KW-0723">Serine/threonine-protein kinase</keyword>
<evidence type="ECO:0000313" key="13">
    <source>
        <dbReference type="EMBL" id="UZJ26615.1"/>
    </source>
</evidence>
<dbReference type="EMBL" id="CP110615">
    <property type="protein sequence ID" value="UZJ26615.1"/>
    <property type="molecule type" value="Genomic_DNA"/>
</dbReference>
<dbReference type="CDD" id="cd06577">
    <property type="entry name" value="PASTA_pknB"/>
    <property type="match status" value="5"/>
</dbReference>
<feature type="domain" description="PASTA" evidence="12">
    <location>
        <begin position="483"/>
        <end position="550"/>
    </location>
</feature>
<sequence>MSTVYRGLDTRLDRPVAVKVMDPAYAGDPEFLSRFAFEARAVARLSHSGLVAVHDQGSDRGHAFLVMELVEGGTLRELLRERGAMPPEVALSVLEPVLAALSTAHRAGLVHRDVKPENVLVADDGTVKVADFGLVRAVAAAGHTASNVILGTAAYLSPEQVTTGAADARSDVYAAGILLHELLTGSPPYTGDTALSVAYQHVNSTVPAPSSTVAGLPAELDALVATATDRDPQHRYRDAGQMLGEVLAVRRALGLPRVRVPTPQRSAEHASHGRPGAAASPVQHTRALTGLVPRLPGADTLQPEDTDRVPTVNAYQAQRRRSRRAGLVWFVVVVVLAAAVGVGAWWLGSGRFTNVPEITGLDKAQAEQVLTAAHLDAVLQSGYDDAGAVDRVLDAQPTAGAKVERGSDVVVTVSLGRPTVPEVAVGTAQAAVEQRLSASTLRPTVGPGAYDDAVPEGTLLALQPPAGTTVTVGSGVTLTLSQGPAPVAVPDVTGRGAADARAALTSAGLTAGTTSTAFSPTVAGGAVVSTAPAAGAVSRRGTAVDLVLSSALTVPDVTGQSTERARATLSAAGFTPVDGGSTSEGSADAGAVAATSPAAGTLVDPAAARVQVVVSDLVTVPGLRGRSVGSARQALEALGLQVRVSQLVPTETSLVLSQDPSGGTRVRPGSTVTLSAFP</sequence>
<evidence type="ECO:0000313" key="14">
    <source>
        <dbReference type="Proteomes" id="UP001164965"/>
    </source>
</evidence>
<evidence type="ECO:0000256" key="4">
    <source>
        <dbReference type="ARBA" id="ARBA00022741"/>
    </source>
</evidence>
<feature type="transmembrane region" description="Helical" evidence="10">
    <location>
        <begin position="327"/>
        <end position="347"/>
    </location>
</feature>
<dbReference type="GO" id="GO:0016301">
    <property type="term" value="F:kinase activity"/>
    <property type="evidence" value="ECO:0007669"/>
    <property type="project" value="UniProtKB-KW"/>
</dbReference>
<evidence type="ECO:0000256" key="5">
    <source>
        <dbReference type="ARBA" id="ARBA00022777"/>
    </source>
</evidence>
<dbReference type="Pfam" id="PF03793">
    <property type="entry name" value="PASTA"/>
    <property type="match status" value="5"/>
</dbReference>
<feature type="region of interest" description="Disordered" evidence="9">
    <location>
        <begin position="655"/>
        <end position="678"/>
    </location>
</feature>
<feature type="domain" description="PASTA" evidence="12">
    <location>
        <begin position="353"/>
        <end position="415"/>
    </location>
</feature>
<dbReference type="InterPro" id="IPR011009">
    <property type="entry name" value="Kinase-like_dom_sf"/>
</dbReference>
<dbReference type="EC" id="2.7.11.1" evidence="1"/>
<dbReference type="NCBIfam" id="NF033483">
    <property type="entry name" value="PknB_PASTA_kin"/>
    <property type="match status" value="1"/>
</dbReference>
<dbReference type="SMART" id="SM00220">
    <property type="entry name" value="S_TKc"/>
    <property type="match status" value="1"/>
</dbReference>
<comment type="catalytic activity">
    <reaction evidence="8">
        <text>L-seryl-[protein] + ATP = O-phospho-L-seryl-[protein] + ADP + H(+)</text>
        <dbReference type="Rhea" id="RHEA:17989"/>
        <dbReference type="Rhea" id="RHEA-COMP:9863"/>
        <dbReference type="Rhea" id="RHEA-COMP:11604"/>
        <dbReference type="ChEBI" id="CHEBI:15378"/>
        <dbReference type="ChEBI" id="CHEBI:29999"/>
        <dbReference type="ChEBI" id="CHEBI:30616"/>
        <dbReference type="ChEBI" id="CHEBI:83421"/>
        <dbReference type="ChEBI" id="CHEBI:456216"/>
        <dbReference type="EC" id="2.7.11.1"/>
    </reaction>
</comment>
<feature type="domain" description="PASTA" evidence="12">
    <location>
        <begin position="617"/>
        <end position="678"/>
    </location>
</feature>
<evidence type="ECO:0000256" key="6">
    <source>
        <dbReference type="ARBA" id="ARBA00022840"/>
    </source>
</evidence>
<dbReference type="SUPFAM" id="SSF56112">
    <property type="entry name" value="Protein kinase-like (PK-like)"/>
    <property type="match status" value="1"/>
</dbReference>
<keyword evidence="6" id="KW-0067">ATP-binding</keyword>
<feature type="domain" description="Protein kinase" evidence="11">
    <location>
        <begin position="1"/>
        <end position="247"/>
    </location>
</feature>